<dbReference type="EMBL" id="JAGFNK010000017">
    <property type="protein sequence ID" value="KAI9511708.1"/>
    <property type="molecule type" value="Genomic_DNA"/>
</dbReference>
<reference evidence="1" key="1">
    <citation type="submission" date="2021-03" db="EMBL/GenBank/DDBJ databases">
        <title>Evolutionary priming and transition to the ectomycorrhizal habit in an iconic lineage of mushroom-forming fungi: is preadaptation a requirement?</title>
        <authorList>
            <consortium name="DOE Joint Genome Institute"/>
            <person name="Looney B.P."/>
            <person name="Miyauchi S."/>
            <person name="Morin E."/>
            <person name="Drula E."/>
            <person name="Courty P.E."/>
            <person name="Chicoki N."/>
            <person name="Fauchery L."/>
            <person name="Kohler A."/>
            <person name="Kuo A."/>
            <person name="LaButti K."/>
            <person name="Pangilinan J."/>
            <person name="Lipzen A."/>
            <person name="Riley R."/>
            <person name="Andreopoulos W."/>
            <person name="He G."/>
            <person name="Johnson J."/>
            <person name="Barry K.W."/>
            <person name="Grigoriev I.V."/>
            <person name="Nagy L."/>
            <person name="Hibbett D."/>
            <person name="Henrissat B."/>
            <person name="Matheny P.B."/>
            <person name="Labbe J."/>
            <person name="Martin A.F."/>
        </authorList>
    </citation>
    <scope>NUCLEOTIDE SEQUENCE</scope>
    <source>
        <strain evidence="1">BPL698</strain>
    </source>
</reference>
<proteinExistence type="predicted"/>
<keyword evidence="2" id="KW-1185">Reference proteome</keyword>
<sequence length="325" mass="35375">MRSSAVLLCIFCLVVHVAPSFAMPSVISKRTGSPFIGKPGGLNVDENTLNDPFGREAKPEKCTLPKALQAQALGIVDVAGAEDDIIDMHFRIRTITLTFTIRSDQPAMTERGVAGTRRLELLSERSPYTSRGLGLKCLERDCRPRARGLSSFQAPSRGPPSRSKEKGDAVSQLFAFGRGWTDVESEGGVPPLLTLHTEVRKAESGDATVAATVRPGDTLLSAMRQCTLLSVGSREVRSPTRQVLGTEEAGCVEWAEPEPSSRVVVFDCCDVEAFCARDDAWAERESKYGAVWMVVLASVAFLEVLASPLQQQWLQLLKTRQSPGR</sequence>
<organism evidence="1 2">
    <name type="scientific">Russula earlei</name>
    <dbReference type="NCBI Taxonomy" id="71964"/>
    <lineage>
        <taxon>Eukaryota</taxon>
        <taxon>Fungi</taxon>
        <taxon>Dikarya</taxon>
        <taxon>Basidiomycota</taxon>
        <taxon>Agaricomycotina</taxon>
        <taxon>Agaricomycetes</taxon>
        <taxon>Russulales</taxon>
        <taxon>Russulaceae</taxon>
        <taxon>Russula</taxon>
    </lineage>
</organism>
<gene>
    <name evidence="1" type="ORF">F5148DRAFT_1146573</name>
</gene>
<comment type="caution">
    <text evidence="1">The sequence shown here is derived from an EMBL/GenBank/DDBJ whole genome shotgun (WGS) entry which is preliminary data.</text>
</comment>
<evidence type="ECO:0000313" key="2">
    <source>
        <dbReference type="Proteomes" id="UP001207468"/>
    </source>
</evidence>
<name>A0ACC0UJ99_9AGAM</name>
<evidence type="ECO:0000313" key="1">
    <source>
        <dbReference type="EMBL" id="KAI9511708.1"/>
    </source>
</evidence>
<dbReference type="Proteomes" id="UP001207468">
    <property type="component" value="Unassembled WGS sequence"/>
</dbReference>
<accession>A0ACC0UJ99</accession>
<protein>
    <submittedName>
        <fullName evidence="1">Uncharacterized protein</fullName>
    </submittedName>
</protein>